<accession>A0A914VBM0</accession>
<protein>
    <submittedName>
        <fullName evidence="2">Uncharacterized protein</fullName>
    </submittedName>
</protein>
<dbReference type="Proteomes" id="UP000887566">
    <property type="component" value="Unplaced"/>
</dbReference>
<evidence type="ECO:0000313" key="1">
    <source>
        <dbReference type="Proteomes" id="UP000887566"/>
    </source>
</evidence>
<sequence length="104" mass="11788">MLRRASSKLLVLSSIRQQFATIVARPCSSSAEPSTSAESSSKDKKKIDYKSILKPADHSQNVAHLPIEKRSLSRGLFIDKFEKDFLIYPEFTAIDDLELLKQYI</sequence>
<name>A0A914VBM0_9BILA</name>
<evidence type="ECO:0000313" key="2">
    <source>
        <dbReference type="WBParaSite" id="PSAMB.scaffold17563size1101.g37329.t1"/>
    </source>
</evidence>
<proteinExistence type="predicted"/>
<organism evidence="1 2">
    <name type="scientific">Plectus sambesii</name>
    <dbReference type="NCBI Taxonomy" id="2011161"/>
    <lineage>
        <taxon>Eukaryota</taxon>
        <taxon>Metazoa</taxon>
        <taxon>Ecdysozoa</taxon>
        <taxon>Nematoda</taxon>
        <taxon>Chromadorea</taxon>
        <taxon>Plectida</taxon>
        <taxon>Plectina</taxon>
        <taxon>Plectoidea</taxon>
        <taxon>Plectidae</taxon>
        <taxon>Plectus</taxon>
    </lineage>
</organism>
<dbReference type="WBParaSite" id="PSAMB.scaffold17563size1101.g37329.t1">
    <property type="protein sequence ID" value="PSAMB.scaffold17563size1101.g37329.t1"/>
    <property type="gene ID" value="PSAMB.scaffold17563size1101.g37329"/>
</dbReference>
<dbReference type="AlphaFoldDB" id="A0A914VBM0"/>
<keyword evidence="1" id="KW-1185">Reference proteome</keyword>
<reference evidence="2" key="1">
    <citation type="submission" date="2022-11" db="UniProtKB">
        <authorList>
            <consortium name="WormBaseParasite"/>
        </authorList>
    </citation>
    <scope>IDENTIFICATION</scope>
</reference>